<gene>
    <name evidence="2" type="ORF">C8N38_12510</name>
</gene>
<dbReference type="EMBL" id="QAYC01000025">
    <property type="protein sequence ID" value="PTW40289.1"/>
    <property type="molecule type" value="Genomic_DNA"/>
</dbReference>
<accession>A0A8E2VH57</accession>
<dbReference type="PANTHER" id="PTHR30007">
    <property type="entry name" value="PHP DOMAIN PROTEIN"/>
    <property type="match status" value="1"/>
</dbReference>
<dbReference type="Pfam" id="PF13586">
    <property type="entry name" value="DDE_Tnp_1_2"/>
    <property type="match status" value="1"/>
</dbReference>
<name>A0A8E2VH57_9RHOB</name>
<evidence type="ECO:0000313" key="2">
    <source>
        <dbReference type="EMBL" id="PTW40289.1"/>
    </source>
</evidence>
<dbReference type="InterPro" id="IPR025668">
    <property type="entry name" value="Tnp_DDE_dom"/>
</dbReference>
<comment type="caution">
    <text evidence="2">The sequence shown here is derived from an EMBL/GenBank/DDBJ whole genome shotgun (WGS) entry which is preliminary data.</text>
</comment>
<feature type="domain" description="Transposase DDE" evidence="1">
    <location>
        <begin position="36"/>
        <end position="120"/>
    </location>
</feature>
<evidence type="ECO:0000259" key="1">
    <source>
        <dbReference type="Pfam" id="PF13586"/>
    </source>
</evidence>
<organism evidence="2 3">
    <name type="scientific">Rhodovulum kholense</name>
    <dbReference type="NCBI Taxonomy" id="453584"/>
    <lineage>
        <taxon>Bacteria</taxon>
        <taxon>Pseudomonadati</taxon>
        <taxon>Pseudomonadota</taxon>
        <taxon>Alphaproteobacteria</taxon>
        <taxon>Rhodobacterales</taxon>
        <taxon>Paracoccaceae</taxon>
        <taxon>Rhodovulum</taxon>
    </lineage>
</organism>
<protein>
    <submittedName>
        <fullName evidence="2">Transposase</fullName>
    </submittedName>
</protein>
<evidence type="ECO:0000313" key="3">
    <source>
        <dbReference type="Proteomes" id="UP000244037"/>
    </source>
</evidence>
<sequence>MVDQDGPPVRLLLTAGQASDKTVATLLLGALPPSQVVADRGHDSMALVRFVTECGGEAHIPTQSRMRLQRCVARDLYGKRNLVERVFCRLEQFRRTATCVDKHADTFLAAVALASTRIWIRAIESAP</sequence>
<keyword evidence="3" id="KW-1185">Reference proteome</keyword>
<dbReference type="PANTHER" id="PTHR30007:SF1">
    <property type="entry name" value="BLR1914 PROTEIN"/>
    <property type="match status" value="1"/>
</dbReference>
<dbReference type="Proteomes" id="UP000244037">
    <property type="component" value="Unassembled WGS sequence"/>
</dbReference>
<reference evidence="2 3" key="1">
    <citation type="submission" date="2018-04" db="EMBL/GenBank/DDBJ databases">
        <title>Genomic Encyclopedia of Archaeal and Bacterial Type Strains, Phase II (KMG-II): from individual species to whole genera.</title>
        <authorList>
            <person name="Goeker M."/>
        </authorList>
    </citation>
    <scope>NUCLEOTIDE SEQUENCE [LARGE SCALE GENOMIC DNA]</scope>
    <source>
        <strain evidence="2 3">DSM 19783</strain>
    </source>
</reference>
<dbReference type="AlphaFoldDB" id="A0A8E2VH57"/>
<proteinExistence type="predicted"/>